<dbReference type="Proteomes" id="UP000006310">
    <property type="component" value="Chromosome 2"/>
</dbReference>
<dbReference type="HOGENOM" id="CLU_017671_0_0_1"/>
<feature type="compositionally biased region" description="Polar residues" evidence="1">
    <location>
        <begin position="25"/>
        <end position="76"/>
    </location>
</feature>
<evidence type="ECO:0000313" key="2">
    <source>
        <dbReference type="EMBL" id="CCK68908.1"/>
    </source>
</evidence>
<name>J7RH94_HUIN7</name>
<sequence length="890" mass="101029">MTAPMPASFSTQRTAAHPRPVGRPPNNSQFVASRQQHQFQTMATNRRASGNTTTAKNSFVPQFKSMNNVGNDSTSGAKLPDTRSYTPQLKEDRAFSANPYGGNSMGHGHEPFVRSDQGTTPGRKIDNSKNSTEYLYSLEELPSFDLMTSSYTQEQVILKEMEFLEEKFLHLREYKRKYMDHKNDTIEEQKQSREGTDKNSINAAGRDPPDMRDESYLKRLKLNSAKLYNAVNGNQQQEPASDFPLLKPRSSDIVSSTGFHIEDTPNQLFSRQFLIIRDGFLMKFYRDLNDIVKSRFGESLREVKREKMSQRVEFSADLTHLKLVKPETTKQSLEYLFTRLPELPNIIPSLDQSLDRLMAMVDDIFTPENLSKTDFSTGQLSGRQLYSVGILSLFMLIFHASVVCDGGNGSEIAGAVFTVVDAHINQLKATVFIVAQDFNTQCASRDVEKLHLKLQFCSILKYYLGHIAASDERLNALFRIDCDEDIYLYTENSIDRLVTGDEKLIQLWNFVVKNYIYKKLFRGEIPELVSKEAFKRMIIKDSSLLRDSPLVDTELKLIDYLHTNEIEDDSLHSATAPGSDPYSKITIKQTLRLLDQLQKHYEATQTGQSEDGLKGSTLVTTAINSQIYFKIVLLTKFYILLQYERDGNFSAFQDSFLSYVVLIKTIILSQLDHLNLNNDNSDLAGYEFLLRGRSLSLISDCLEIMFSVYERMNNIHAVLNKPSSGTSLTTQESEAQGRELLLAALRHNMEMMRDTFTQLATCLAKFQRVSTASAPYVRPLVQLKTFIAYMKQTSTYSTPSTADANGQTPPPPQAMNMGQYPFNTQQINNALAGIQVNQLQVLSQHTRRLYLDLQKFTTGEQLPDSFFANADTFSVSRDSLLQICETMLMW</sequence>
<evidence type="ECO:0000256" key="1">
    <source>
        <dbReference type="SAM" id="MobiDB-lite"/>
    </source>
</evidence>
<accession>J7RH94</accession>
<dbReference type="GeneID" id="34524558"/>
<feature type="region of interest" description="Disordered" evidence="1">
    <location>
        <begin position="183"/>
        <end position="212"/>
    </location>
</feature>
<dbReference type="EMBL" id="HE978315">
    <property type="protein sequence ID" value="CCK68908.1"/>
    <property type="molecule type" value="Genomic_DNA"/>
</dbReference>
<feature type="compositionally biased region" description="Basic and acidic residues" evidence="1">
    <location>
        <begin position="183"/>
        <end position="197"/>
    </location>
</feature>
<proteinExistence type="predicted"/>
<feature type="region of interest" description="Disordered" evidence="1">
    <location>
        <begin position="103"/>
        <end position="128"/>
    </location>
</feature>
<dbReference type="KEGG" id="kng:KNAG_0B04730"/>
<dbReference type="OMA" id="SFFANAD"/>
<dbReference type="OrthoDB" id="10261408at2759"/>
<protein>
    <submittedName>
        <fullName evidence="2">Uncharacterized protein</fullName>
    </submittedName>
</protein>
<reference evidence="3" key="2">
    <citation type="submission" date="2012-08" db="EMBL/GenBank/DDBJ databases">
        <title>Genome sequence of Kazachstania naganishii.</title>
        <authorList>
            <person name="Gordon J.L."/>
            <person name="Armisen D."/>
            <person name="Proux-Wera E."/>
            <person name="OhEigeartaigh S.S."/>
            <person name="Byrne K.P."/>
            <person name="Wolfe K.H."/>
        </authorList>
    </citation>
    <scope>NUCLEOTIDE SEQUENCE [LARGE SCALE GENOMIC DNA]</scope>
    <source>
        <strain evidence="3">ATCC MYA-139 / BCRC 22969 / CBS 8797 / CCRC 22969 / KCTC 17520 / NBRC 10181 / NCYC 3082</strain>
    </source>
</reference>
<dbReference type="AlphaFoldDB" id="J7RH94"/>
<dbReference type="RefSeq" id="XP_022463154.1">
    <property type="nucleotide sequence ID" value="XM_022606461.1"/>
</dbReference>
<evidence type="ECO:0000313" key="3">
    <source>
        <dbReference type="Proteomes" id="UP000006310"/>
    </source>
</evidence>
<dbReference type="eggNOG" id="ENOG502QWTJ">
    <property type="taxonomic scope" value="Eukaryota"/>
</dbReference>
<reference evidence="2 3" key="1">
    <citation type="journal article" date="2011" name="Proc. Natl. Acad. Sci. U.S.A.">
        <title>Evolutionary erosion of yeast sex chromosomes by mating-type switching accidents.</title>
        <authorList>
            <person name="Gordon J.L."/>
            <person name="Armisen D."/>
            <person name="Proux-Wera E."/>
            <person name="Oheigeartaigh S.S."/>
            <person name="Byrne K.P."/>
            <person name="Wolfe K.H."/>
        </authorList>
    </citation>
    <scope>NUCLEOTIDE SEQUENCE [LARGE SCALE GENOMIC DNA]</scope>
    <source>
        <strain evidence="3">ATCC MYA-139 / BCRC 22969 / CBS 8797 / CCRC 22969 / KCTC 17520 / NBRC 10181 / NCYC 3082</strain>
    </source>
</reference>
<feature type="region of interest" description="Disordered" evidence="1">
    <location>
        <begin position="1"/>
        <end position="83"/>
    </location>
</feature>
<keyword evidence="3" id="KW-1185">Reference proteome</keyword>
<gene>
    <name evidence="2" type="primary">KNAG0B04730</name>
    <name evidence="2" type="ordered locus">KNAG_0B04730</name>
</gene>
<organism evidence="2 3">
    <name type="scientific">Huiozyma naganishii (strain ATCC MYA-139 / BCRC 22969 / CBS 8797 / KCTC 17520 / NBRC 10181 / NCYC 3082 / Yp74L-3)</name>
    <name type="common">Yeast</name>
    <name type="synonym">Kazachstania naganishii</name>
    <dbReference type="NCBI Taxonomy" id="1071383"/>
    <lineage>
        <taxon>Eukaryota</taxon>
        <taxon>Fungi</taxon>
        <taxon>Dikarya</taxon>
        <taxon>Ascomycota</taxon>
        <taxon>Saccharomycotina</taxon>
        <taxon>Saccharomycetes</taxon>
        <taxon>Saccharomycetales</taxon>
        <taxon>Saccharomycetaceae</taxon>
        <taxon>Huiozyma</taxon>
    </lineage>
</organism>